<feature type="signal peptide" evidence="3">
    <location>
        <begin position="1"/>
        <end position="21"/>
    </location>
</feature>
<dbReference type="OrthoDB" id="2735536at2759"/>
<dbReference type="PANTHER" id="PTHR10366">
    <property type="entry name" value="NAD DEPENDENT EPIMERASE/DEHYDRATASE"/>
    <property type="match status" value="1"/>
</dbReference>
<dbReference type="RefSeq" id="XP_001276060.1">
    <property type="nucleotide sequence ID" value="XM_001276059.1"/>
</dbReference>
<evidence type="ECO:0000313" key="5">
    <source>
        <dbReference type="EMBL" id="EAW14634.1"/>
    </source>
</evidence>
<feature type="chain" id="PRO_5002633354" evidence="3">
    <location>
        <begin position="22"/>
        <end position="345"/>
    </location>
</feature>
<dbReference type="InterPro" id="IPR036291">
    <property type="entry name" value="NAD(P)-bd_dom_sf"/>
</dbReference>
<dbReference type="HOGENOM" id="CLU_007383_9_2_1"/>
<dbReference type="PANTHER" id="PTHR10366:SF562">
    <property type="entry name" value="ALDEHYDE REDUCTASE II (AFU_ORTHOLOGUE AFUA_1G11360)"/>
    <property type="match status" value="1"/>
</dbReference>
<dbReference type="AlphaFoldDB" id="A1C8B3"/>
<keyword evidence="6" id="KW-1185">Reference proteome</keyword>
<sequence>MTKITLALPLGSLILVTGANGYIASQVINELLRSGYRVRGTVRGEKPWLNQFFEETYGRNKFTTCILPGFHDVELIRHALHGVDGVLHLAGDISITENPQDVIPLSIRSTVNVLEAAYLQPSIRRVIIGSSSMAVYTSVPNREGVQITEHSWNDEAVQEAFDQSFPSNNALQWKKRLATYAACKTEAERAAWNWVREHRPLFELNVVVASFTVGEILHQEIGGSTMRWVKDLLEGKQEVIALVPPKWFVDVEDVARLYTIAVMDPSVRMERVFAFAEPHNWTEILQYLRWLRPDNQSLPKAPENEGRDYAEILPRKRAEELLFRWYEQRGWTPIQTSIARAIGPK</sequence>
<dbReference type="KEGG" id="act:ACLA_076750"/>
<evidence type="ECO:0000313" key="6">
    <source>
        <dbReference type="Proteomes" id="UP000006701"/>
    </source>
</evidence>
<reference evidence="5 6" key="1">
    <citation type="journal article" date="2008" name="PLoS Genet.">
        <title>Genomic islands in the pathogenic filamentous fungus Aspergillus fumigatus.</title>
        <authorList>
            <person name="Fedorova N.D."/>
            <person name="Khaldi N."/>
            <person name="Joardar V.S."/>
            <person name="Maiti R."/>
            <person name="Amedeo P."/>
            <person name="Anderson M.J."/>
            <person name="Crabtree J."/>
            <person name="Silva J.C."/>
            <person name="Badger J.H."/>
            <person name="Albarraq A."/>
            <person name="Angiuoli S."/>
            <person name="Bussey H."/>
            <person name="Bowyer P."/>
            <person name="Cotty P.J."/>
            <person name="Dyer P.S."/>
            <person name="Egan A."/>
            <person name="Galens K."/>
            <person name="Fraser-Liggett C.M."/>
            <person name="Haas B.J."/>
            <person name="Inman J.M."/>
            <person name="Kent R."/>
            <person name="Lemieux S."/>
            <person name="Malavazi I."/>
            <person name="Orvis J."/>
            <person name="Roemer T."/>
            <person name="Ronning C.M."/>
            <person name="Sundaram J.P."/>
            <person name="Sutton G."/>
            <person name="Turner G."/>
            <person name="Venter J.C."/>
            <person name="White O.R."/>
            <person name="Whitty B.R."/>
            <person name="Youngman P."/>
            <person name="Wolfe K.H."/>
            <person name="Goldman G.H."/>
            <person name="Wortman J.R."/>
            <person name="Jiang B."/>
            <person name="Denning D.W."/>
            <person name="Nierman W.C."/>
        </authorList>
    </citation>
    <scope>NUCLEOTIDE SEQUENCE [LARGE SCALE GENOMIC DNA]</scope>
    <source>
        <strain evidence="6">ATCC 1007 / CBS 513.65 / DSM 816 / NCTC 3887 / NRRL 1</strain>
    </source>
</reference>
<dbReference type="Proteomes" id="UP000006701">
    <property type="component" value="Unassembled WGS sequence"/>
</dbReference>
<evidence type="ECO:0000256" key="1">
    <source>
        <dbReference type="ARBA" id="ARBA00023002"/>
    </source>
</evidence>
<dbReference type="GeneID" id="4708225"/>
<dbReference type="eggNOG" id="KOG1502">
    <property type="taxonomic scope" value="Eukaryota"/>
</dbReference>
<dbReference type="GO" id="GO:0016616">
    <property type="term" value="F:oxidoreductase activity, acting on the CH-OH group of donors, NAD or NADP as acceptor"/>
    <property type="evidence" value="ECO:0007669"/>
    <property type="project" value="TreeGrafter"/>
</dbReference>
<dbReference type="EMBL" id="DS027045">
    <property type="protein sequence ID" value="EAW14634.1"/>
    <property type="molecule type" value="Genomic_DNA"/>
</dbReference>
<gene>
    <name evidence="5" type="ORF">ACLA_076750</name>
</gene>
<evidence type="ECO:0000256" key="3">
    <source>
        <dbReference type="SAM" id="SignalP"/>
    </source>
</evidence>
<comment type="similarity">
    <text evidence="2">Belongs to the NAD(P)-dependent epimerase/dehydratase family. Dihydroflavonol-4-reductase subfamily.</text>
</comment>
<feature type="domain" description="NAD-dependent epimerase/dehydratase" evidence="4">
    <location>
        <begin position="14"/>
        <end position="264"/>
    </location>
</feature>
<keyword evidence="3" id="KW-0732">Signal</keyword>
<dbReference type="Pfam" id="PF01370">
    <property type="entry name" value="Epimerase"/>
    <property type="match status" value="1"/>
</dbReference>
<dbReference type="VEuPathDB" id="FungiDB:ACLA_076750"/>
<keyword evidence="1" id="KW-0560">Oxidoreductase</keyword>
<dbReference type="STRING" id="344612.A1C8B3"/>
<dbReference type="OMA" id="TGTKPTY"/>
<protein>
    <submittedName>
        <fullName evidence="5">NADPH-dependent methylglyoxal reductase (D-lactaldehyde dehydrogenase, putative)</fullName>
    </submittedName>
</protein>
<dbReference type="SUPFAM" id="SSF51735">
    <property type="entry name" value="NAD(P)-binding Rossmann-fold domains"/>
    <property type="match status" value="1"/>
</dbReference>
<dbReference type="Gene3D" id="3.40.50.720">
    <property type="entry name" value="NAD(P)-binding Rossmann-like Domain"/>
    <property type="match status" value="1"/>
</dbReference>
<dbReference type="InterPro" id="IPR001509">
    <property type="entry name" value="Epimerase_deHydtase"/>
</dbReference>
<evidence type="ECO:0000256" key="2">
    <source>
        <dbReference type="ARBA" id="ARBA00023445"/>
    </source>
</evidence>
<dbReference type="InterPro" id="IPR050425">
    <property type="entry name" value="NAD(P)_dehydrat-like"/>
</dbReference>
<proteinExistence type="inferred from homology"/>
<accession>A1C8B3</accession>
<evidence type="ECO:0000259" key="4">
    <source>
        <dbReference type="Pfam" id="PF01370"/>
    </source>
</evidence>
<organism evidence="5 6">
    <name type="scientific">Aspergillus clavatus (strain ATCC 1007 / CBS 513.65 / DSM 816 / NCTC 3887 / NRRL 1 / QM 1276 / 107)</name>
    <dbReference type="NCBI Taxonomy" id="344612"/>
    <lineage>
        <taxon>Eukaryota</taxon>
        <taxon>Fungi</taxon>
        <taxon>Dikarya</taxon>
        <taxon>Ascomycota</taxon>
        <taxon>Pezizomycotina</taxon>
        <taxon>Eurotiomycetes</taxon>
        <taxon>Eurotiomycetidae</taxon>
        <taxon>Eurotiales</taxon>
        <taxon>Aspergillaceae</taxon>
        <taxon>Aspergillus</taxon>
        <taxon>Aspergillus subgen. Fumigati</taxon>
    </lineage>
</organism>
<name>A1C8B3_ASPCL</name>